<feature type="binding site" evidence="9">
    <location>
        <position position="294"/>
    </location>
    <ligand>
        <name>K(+)</name>
        <dbReference type="ChEBI" id="CHEBI:29103"/>
    </ligand>
</feature>
<dbReference type="InterPro" id="IPR011611">
    <property type="entry name" value="PfkB_dom"/>
</dbReference>
<comment type="function">
    <text evidence="9">Catalyzes the phosphorylation of ribose at O-5 in a reaction requiring ATP and magnesium. The resulting D-ribose-5-phosphate can then be used either for sythesis of nucleotides, histidine, and tryptophan, or as a component of the pentose phosphate pathway.</text>
</comment>
<dbReference type="RefSeq" id="WP_213237380.1">
    <property type="nucleotide sequence ID" value="NZ_JAHBCL010000021.1"/>
</dbReference>
<evidence type="ECO:0000256" key="2">
    <source>
        <dbReference type="ARBA" id="ARBA00022723"/>
    </source>
</evidence>
<evidence type="ECO:0000256" key="4">
    <source>
        <dbReference type="ARBA" id="ARBA00022777"/>
    </source>
</evidence>
<comment type="caution">
    <text evidence="11">The sequence shown here is derived from an EMBL/GenBank/DDBJ whole genome shotgun (WGS) entry which is preliminary data.</text>
</comment>
<accession>A0ABS5PQS9</accession>
<comment type="pathway">
    <text evidence="9">Carbohydrate metabolism; D-ribose degradation; D-ribose 5-phosphate from beta-D-ribopyranose: step 2/2.</text>
</comment>
<evidence type="ECO:0000256" key="1">
    <source>
        <dbReference type="ARBA" id="ARBA00022679"/>
    </source>
</evidence>
<comment type="caution">
    <text evidence="9">Lacks conserved residue(s) required for the propagation of feature annotation.</text>
</comment>
<evidence type="ECO:0000256" key="3">
    <source>
        <dbReference type="ARBA" id="ARBA00022741"/>
    </source>
</evidence>
<keyword evidence="3 9" id="KW-0547">Nucleotide-binding</keyword>
<sequence length="305" mass="33013">MVSETNRGKKQKVLNFGSLNIDYVYDVAHINREGETQQSKARHVYCGGKGLNQSLALKKAGVSVYQAGAVGADDSEILISLLADHKIDTTFISHKAMASGHAIIQRDLDGKNSILLYGGANMQIDHTEIDTTLANFAQGDLLILQNEISEMAYLMAQASKRGMVIVFNPSPFDKSVLDYPLDAVNYLILNEHEAEAICDFEGSSEAHAKALIDRYPKTKIVLTMGENGVLYQDGNTRLFVPALKVKAVDTTAAGDTFTGYFIASLLRNLEVQTALEIATRASAIAVTRPGAAPSIPEASEVFSNE</sequence>
<feature type="binding site" evidence="9">
    <location>
        <begin position="254"/>
        <end position="255"/>
    </location>
    <ligand>
        <name>ATP</name>
        <dbReference type="ChEBI" id="CHEBI:30616"/>
    </ligand>
</feature>
<dbReference type="PANTHER" id="PTHR10584">
    <property type="entry name" value="SUGAR KINASE"/>
    <property type="match status" value="1"/>
</dbReference>
<dbReference type="PRINTS" id="PR00990">
    <property type="entry name" value="RIBOKINASE"/>
</dbReference>
<evidence type="ECO:0000313" key="11">
    <source>
        <dbReference type="EMBL" id="MBS7527518.1"/>
    </source>
</evidence>
<keyword evidence="5 9" id="KW-0067">ATP-binding</keyword>
<feature type="binding site" evidence="9">
    <location>
        <position position="285"/>
    </location>
    <ligand>
        <name>K(+)</name>
        <dbReference type="ChEBI" id="CHEBI:29103"/>
    </ligand>
</feature>
<dbReference type="InterPro" id="IPR002139">
    <property type="entry name" value="Ribo/fructo_kinase"/>
</dbReference>
<evidence type="ECO:0000256" key="5">
    <source>
        <dbReference type="ARBA" id="ARBA00022840"/>
    </source>
</evidence>
<feature type="binding site" evidence="9">
    <location>
        <begin position="20"/>
        <end position="22"/>
    </location>
    <ligand>
        <name>substrate</name>
    </ligand>
</feature>
<organism evidence="11 12">
    <name type="scientific">Fusibacter paucivorans</name>
    <dbReference type="NCBI Taxonomy" id="76009"/>
    <lineage>
        <taxon>Bacteria</taxon>
        <taxon>Bacillati</taxon>
        <taxon>Bacillota</taxon>
        <taxon>Clostridia</taxon>
        <taxon>Eubacteriales</taxon>
        <taxon>Eubacteriales Family XII. Incertae Sedis</taxon>
        <taxon>Fusibacter</taxon>
    </lineage>
</organism>
<dbReference type="CDD" id="cd01174">
    <property type="entry name" value="ribokinase"/>
    <property type="match status" value="1"/>
</dbReference>
<dbReference type="EC" id="2.7.1.15" evidence="9"/>
<keyword evidence="9" id="KW-0963">Cytoplasm</keyword>
<evidence type="ECO:0000256" key="7">
    <source>
        <dbReference type="ARBA" id="ARBA00022958"/>
    </source>
</evidence>
<evidence type="ECO:0000313" key="12">
    <source>
        <dbReference type="Proteomes" id="UP000746471"/>
    </source>
</evidence>
<proteinExistence type="inferred from homology"/>
<keyword evidence="8 9" id="KW-0119">Carbohydrate metabolism</keyword>
<dbReference type="SUPFAM" id="SSF53613">
    <property type="entry name" value="Ribokinase-like"/>
    <property type="match status" value="1"/>
</dbReference>
<gene>
    <name evidence="9" type="primary">rbsK</name>
    <name evidence="11" type="ORF">KHM83_12610</name>
</gene>
<comment type="activity regulation">
    <text evidence="9">Activated by a monovalent cation that binds near, but not in, the active site. The most likely occupant of the site in vivo is potassium. Ion binding induces a conformational change that may alter substrate affinity.</text>
</comment>
<keyword evidence="7 9" id="KW-0630">Potassium</keyword>
<dbReference type="InterPro" id="IPR029056">
    <property type="entry name" value="Ribokinase-like"/>
</dbReference>
<comment type="subunit">
    <text evidence="9">Homodimer.</text>
</comment>
<dbReference type="Pfam" id="PF00294">
    <property type="entry name" value="PfkB"/>
    <property type="match status" value="1"/>
</dbReference>
<dbReference type="Proteomes" id="UP000746471">
    <property type="component" value="Unassembled WGS sequence"/>
</dbReference>
<feature type="binding site" evidence="9">
    <location>
        <begin position="223"/>
        <end position="228"/>
    </location>
    <ligand>
        <name>ATP</name>
        <dbReference type="ChEBI" id="CHEBI:30616"/>
    </ligand>
</feature>
<dbReference type="PANTHER" id="PTHR10584:SF166">
    <property type="entry name" value="RIBOKINASE"/>
    <property type="match status" value="1"/>
</dbReference>
<evidence type="ECO:0000256" key="9">
    <source>
        <dbReference type="HAMAP-Rule" id="MF_01987"/>
    </source>
</evidence>
<comment type="catalytic activity">
    <reaction evidence="9">
        <text>D-ribose + ATP = D-ribose 5-phosphate + ADP + H(+)</text>
        <dbReference type="Rhea" id="RHEA:13697"/>
        <dbReference type="ChEBI" id="CHEBI:15378"/>
        <dbReference type="ChEBI" id="CHEBI:30616"/>
        <dbReference type="ChEBI" id="CHEBI:47013"/>
        <dbReference type="ChEBI" id="CHEBI:78346"/>
        <dbReference type="ChEBI" id="CHEBI:456216"/>
        <dbReference type="EC" id="2.7.1.15"/>
    </reaction>
</comment>
<comment type="similarity">
    <text evidence="9">Belongs to the carbohydrate kinase PfkB family. Ribokinase subfamily.</text>
</comment>
<keyword evidence="2 9" id="KW-0479">Metal-binding</keyword>
<dbReference type="InterPro" id="IPR011877">
    <property type="entry name" value="Ribokinase"/>
</dbReference>
<feature type="binding site" evidence="9">
    <location>
        <position position="147"/>
    </location>
    <ligand>
        <name>substrate</name>
    </ligand>
</feature>
<evidence type="ECO:0000256" key="8">
    <source>
        <dbReference type="ARBA" id="ARBA00023277"/>
    </source>
</evidence>
<keyword evidence="4 9" id="KW-0418">Kinase</keyword>
<feature type="binding site" evidence="9">
    <location>
        <position position="190"/>
    </location>
    <ligand>
        <name>ATP</name>
        <dbReference type="ChEBI" id="CHEBI:30616"/>
    </ligand>
</feature>
<feature type="binding site" evidence="9">
    <location>
        <begin position="48"/>
        <end position="52"/>
    </location>
    <ligand>
        <name>substrate</name>
    </ligand>
</feature>
<feature type="binding site" evidence="9">
    <location>
        <position position="249"/>
    </location>
    <ligand>
        <name>K(+)</name>
        <dbReference type="ChEBI" id="CHEBI:29103"/>
    </ligand>
</feature>
<dbReference type="Gene3D" id="3.40.1190.20">
    <property type="match status" value="1"/>
</dbReference>
<dbReference type="EMBL" id="JAHBCL010000021">
    <property type="protein sequence ID" value="MBS7527518.1"/>
    <property type="molecule type" value="Genomic_DNA"/>
</dbReference>
<feature type="binding site" evidence="9">
    <location>
        <position position="255"/>
    </location>
    <ligand>
        <name>substrate</name>
    </ligand>
</feature>
<feature type="binding site" evidence="9">
    <location>
        <position position="251"/>
    </location>
    <ligand>
        <name>K(+)</name>
        <dbReference type="ChEBI" id="CHEBI:29103"/>
    </ligand>
</feature>
<reference evidence="11 12" key="1">
    <citation type="submission" date="2021-05" db="EMBL/GenBank/DDBJ databases">
        <title>Fusibacter ferrireducens sp. nov., an anaerobic, sulfur- and Fe-reducing bacterium isolated from the mangrove sediment.</title>
        <authorList>
            <person name="Qiu D."/>
        </authorList>
    </citation>
    <scope>NUCLEOTIDE SEQUENCE [LARGE SCALE GENOMIC DNA]</scope>
    <source>
        <strain evidence="11 12">DSM 12116</strain>
    </source>
</reference>
<protein>
    <recommendedName>
        <fullName evidence="9">Ribokinase</fullName>
        <shortName evidence="9">RK</shortName>
        <ecNumber evidence="9">2.7.1.15</ecNumber>
    </recommendedName>
</protein>
<feature type="active site" description="Proton acceptor" evidence="9">
    <location>
        <position position="255"/>
    </location>
</feature>
<keyword evidence="12" id="KW-1185">Reference proteome</keyword>
<evidence type="ECO:0000256" key="6">
    <source>
        <dbReference type="ARBA" id="ARBA00022842"/>
    </source>
</evidence>
<name>A0ABS5PQS9_9FIRM</name>
<evidence type="ECO:0000259" key="10">
    <source>
        <dbReference type="Pfam" id="PF00294"/>
    </source>
</evidence>
<comment type="cofactor">
    <cofactor evidence="9">
        <name>Mg(2+)</name>
        <dbReference type="ChEBI" id="CHEBI:18420"/>
    </cofactor>
    <text evidence="9">Requires a divalent cation, most likely magnesium in vivo, as an electrophilic catalyst to aid phosphoryl group transfer. It is the chelate of the metal and the nucleotide that is the actual substrate.</text>
</comment>
<feature type="binding site" evidence="9">
    <location>
        <position position="290"/>
    </location>
    <ligand>
        <name>K(+)</name>
        <dbReference type="ChEBI" id="CHEBI:29103"/>
    </ligand>
</feature>
<feature type="binding site" evidence="9">
    <location>
        <position position="288"/>
    </location>
    <ligand>
        <name>K(+)</name>
        <dbReference type="ChEBI" id="CHEBI:29103"/>
    </ligand>
</feature>
<keyword evidence="6 9" id="KW-0460">Magnesium</keyword>
<feature type="domain" description="Carbohydrate kinase PfkB" evidence="10">
    <location>
        <begin position="11"/>
        <end position="297"/>
    </location>
</feature>
<comment type="subcellular location">
    <subcellularLocation>
        <location evidence="9">Cytoplasm</location>
    </subcellularLocation>
</comment>
<dbReference type="HAMAP" id="MF_01987">
    <property type="entry name" value="Ribokinase"/>
    <property type="match status" value="1"/>
</dbReference>
<keyword evidence="1 9" id="KW-0808">Transferase</keyword>